<feature type="transmembrane region" description="Helical" evidence="2">
    <location>
        <begin position="131"/>
        <end position="152"/>
    </location>
</feature>
<dbReference type="Proteomes" id="UP000053766">
    <property type="component" value="Unassembled WGS sequence"/>
</dbReference>
<keyword evidence="2" id="KW-0472">Membrane</keyword>
<feature type="compositionally biased region" description="Basic and acidic residues" evidence="1">
    <location>
        <begin position="33"/>
        <end position="48"/>
    </location>
</feature>
<feature type="transmembrane region" description="Helical" evidence="2">
    <location>
        <begin position="172"/>
        <end position="191"/>
    </location>
</feature>
<evidence type="ECO:0000313" key="3">
    <source>
        <dbReference type="EMBL" id="KJH40346.1"/>
    </source>
</evidence>
<feature type="compositionally biased region" description="Polar residues" evidence="1">
    <location>
        <begin position="1"/>
        <end position="10"/>
    </location>
</feature>
<evidence type="ECO:0000256" key="1">
    <source>
        <dbReference type="SAM" id="MobiDB-lite"/>
    </source>
</evidence>
<organism evidence="3 4">
    <name type="scientific">Dictyocaulus viviparus</name>
    <name type="common">Bovine lungworm</name>
    <dbReference type="NCBI Taxonomy" id="29172"/>
    <lineage>
        <taxon>Eukaryota</taxon>
        <taxon>Metazoa</taxon>
        <taxon>Ecdysozoa</taxon>
        <taxon>Nematoda</taxon>
        <taxon>Chromadorea</taxon>
        <taxon>Rhabditida</taxon>
        <taxon>Rhabditina</taxon>
        <taxon>Rhabditomorpha</taxon>
        <taxon>Strongyloidea</taxon>
        <taxon>Metastrongylidae</taxon>
        <taxon>Dictyocaulus</taxon>
    </lineage>
</organism>
<name>A0A0D8XD49_DICVI</name>
<reference evidence="3 4" key="1">
    <citation type="submission" date="2013-11" db="EMBL/GenBank/DDBJ databases">
        <title>Draft genome of the bovine lungworm Dictyocaulus viviparus.</title>
        <authorList>
            <person name="Mitreva M."/>
        </authorList>
    </citation>
    <scope>NUCLEOTIDE SEQUENCE [LARGE SCALE GENOMIC DNA]</scope>
    <source>
        <strain evidence="3 4">HannoverDv2000</strain>
    </source>
</reference>
<proteinExistence type="predicted"/>
<sequence>MVENWNTSEGRTWKPPSSKVTQKPTKTAKFLKPTKDTKLKESVDEKNGKKPTAPPPVGVRGTVANVLSTITGRIGGLMAKGKVMQAKMRANKVVPFESKVQARHLELEPLCCLSSCLVRGGCTAVIAFEAFYLLATLFIIFGRVSAGGFTLWEPLPQTFNAWFGHHLFYYSIFIYDLVLFCFIIVMARGLMTFSKVLLNAHYVFCYVSLVVNFCFFVFSVWTLSTTGPYKWTPTNCLIVFCFAMQIPLQIWAITVVKSCRDFFSLIRVFIAIAEA</sequence>
<feature type="region of interest" description="Disordered" evidence="1">
    <location>
        <begin position="1"/>
        <end position="58"/>
    </location>
</feature>
<keyword evidence="2" id="KW-1133">Transmembrane helix</keyword>
<dbReference type="AlphaFoldDB" id="A0A0D8XD49"/>
<keyword evidence="2" id="KW-0812">Transmembrane</keyword>
<dbReference type="OrthoDB" id="5851221at2759"/>
<evidence type="ECO:0000313" key="4">
    <source>
        <dbReference type="Proteomes" id="UP000053766"/>
    </source>
</evidence>
<dbReference type="EMBL" id="KN717332">
    <property type="protein sequence ID" value="KJH40346.1"/>
    <property type="molecule type" value="Genomic_DNA"/>
</dbReference>
<evidence type="ECO:0000256" key="2">
    <source>
        <dbReference type="SAM" id="Phobius"/>
    </source>
</evidence>
<protein>
    <submittedName>
        <fullName evidence="3">Uncharacterized protein</fullName>
    </submittedName>
</protein>
<gene>
    <name evidence="3" type="ORF">DICVIV_13708</name>
</gene>
<feature type="transmembrane region" description="Helical" evidence="2">
    <location>
        <begin position="203"/>
        <end position="224"/>
    </location>
</feature>
<reference evidence="4" key="2">
    <citation type="journal article" date="2016" name="Sci. Rep.">
        <title>Dictyocaulus viviparus genome, variome and transcriptome elucidate lungworm biology and support future intervention.</title>
        <authorList>
            <person name="McNulty S.N."/>
            <person name="Strube C."/>
            <person name="Rosa B.A."/>
            <person name="Martin J.C."/>
            <person name="Tyagi R."/>
            <person name="Choi Y.J."/>
            <person name="Wang Q."/>
            <person name="Hallsworth Pepin K."/>
            <person name="Zhang X."/>
            <person name="Ozersky P."/>
            <person name="Wilson R.K."/>
            <person name="Sternberg P.W."/>
            <person name="Gasser R.B."/>
            <person name="Mitreva M."/>
        </authorList>
    </citation>
    <scope>NUCLEOTIDE SEQUENCE [LARGE SCALE GENOMIC DNA]</scope>
    <source>
        <strain evidence="4">HannoverDv2000</strain>
    </source>
</reference>
<accession>A0A0D8XD49</accession>
<feature type="transmembrane region" description="Helical" evidence="2">
    <location>
        <begin position="236"/>
        <end position="256"/>
    </location>
</feature>
<keyword evidence="4" id="KW-1185">Reference proteome</keyword>